<dbReference type="SUPFAM" id="SSF55469">
    <property type="entry name" value="FMN-dependent nitroreductase-like"/>
    <property type="match status" value="1"/>
</dbReference>
<evidence type="ECO:0000256" key="3">
    <source>
        <dbReference type="ARBA" id="ARBA00022630"/>
    </source>
</evidence>
<keyword evidence="3" id="KW-0285">Flavoprotein</keyword>
<dbReference type="InterPro" id="IPR033878">
    <property type="entry name" value="NfsB-like"/>
</dbReference>
<gene>
    <name evidence="9" type="ORF">ACFOY7_02220</name>
</gene>
<reference evidence="10" key="1">
    <citation type="journal article" date="2019" name="Int. J. Syst. Evol. Microbiol.">
        <title>The Global Catalogue of Microorganisms (GCM) 10K type strain sequencing project: providing services to taxonomists for standard genome sequencing and annotation.</title>
        <authorList>
            <consortium name="The Broad Institute Genomics Platform"/>
            <consortium name="The Broad Institute Genome Sequencing Center for Infectious Disease"/>
            <person name="Wu L."/>
            <person name="Ma J."/>
        </authorList>
    </citation>
    <scope>NUCLEOTIDE SEQUENCE [LARGE SCALE GENOMIC DNA]</scope>
    <source>
        <strain evidence="10">CCUG 37865</strain>
    </source>
</reference>
<keyword evidence="6" id="KW-0560">Oxidoreductase</keyword>
<dbReference type="Pfam" id="PF00881">
    <property type="entry name" value="Nitroreductase"/>
    <property type="match status" value="1"/>
</dbReference>
<dbReference type="EMBL" id="JBHSDT010000002">
    <property type="protein sequence ID" value="MFC4401912.1"/>
    <property type="molecule type" value="Genomic_DNA"/>
</dbReference>
<evidence type="ECO:0000313" key="9">
    <source>
        <dbReference type="EMBL" id="MFC4401912.1"/>
    </source>
</evidence>
<accession>A0ABV8WRP6</accession>
<comment type="caution">
    <text evidence="9">The sequence shown here is derived from an EMBL/GenBank/DDBJ whole genome shotgun (WGS) entry which is preliminary data.</text>
</comment>
<comment type="similarity">
    <text evidence="2">Belongs to the nitroreductase family.</text>
</comment>
<dbReference type="Proteomes" id="UP001595882">
    <property type="component" value="Unassembled WGS sequence"/>
</dbReference>
<evidence type="ECO:0000313" key="10">
    <source>
        <dbReference type="Proteomes" id="UP001595882"/>
    </source>
</evidence>
<dbReference type="Gene3D" id="3.40.109.10">
    <property type="entry name" value="NADH Oxidase"/>
    <property type="match status" value="1"/>
</dbReference>
<dbReference type="InterPro" id="IPR050627">
    <property type="entry name" value="Nitroreductase/BluB"/>
</dbReference>
<evidence type="ECO:0000256" key="7">
    <source>
        <dbReference type="ARBA" id="ARBA00023027"/>
    </source>
</evidence>
<evidence type="ECO:0000256" key="4">
    <source>
        <dbReference type="ARBA" id="ARBA00022643"/>
    </source>
</evidence>
<dbReference type="PANTHER" id="PTHR23026">
    <property type="entry name" value="NADPH NITROREDUCTASE"/>
    <property type="match status" value="1"/>
</dbReference>
<sequence>MDKKQKKNQIVEAFHFRHATKKFNPNKKISSDDFRFILEAGYLSPSSFGSEPWRFLVIQNERLREKIKDTSWGAKGKIMDASHFVIYLARTEKDLKYDADYLKDHFTNIHEYPDERVEGLLSMIENFQKNDFELTDERRIYDWASKQTYIALANMMTAAALIGIDSCPIEGFSIKEMNELLREEGVLENDSLSISVMAAFGYREIDPPGKRRRPLHDVIKWIE</sequence>
<dbReference type="RefSeq" id="WP_390248963.1">
    <property type="nucleotide sequence ID" value="NZ_JBHSDT010000002.1"/>
</dbReference>
<proteinExistence type="inferred from homology"/>
<name>A0ABV8WRP6_9BACI</name>
<evidence type="ECO:0000259" key="8">
    <source>
        <dbReference type="Pfam" id="PF00881"/>
    </source>
</evidence>
<dbReference type="InterPro" id="IPR029479">
    <property type="entry name" value="Nitroreductase"/>
</dbReference>
<protein>
    <submittedName>
        <fullName evidence="9">NAD(P)H-dependent oxidoreductase</fullName>
    </submittedName>
</protein>
<organism evidence="9 10">
    <name type="scientific">Gracilibacillus xinjiangensis</name>
    <dbReference type="NCBI Taxonomy" id="1193282"/>
    <lineage>
        <taxon>Bacteria</taxon>
        <taxon>Bacillati</taxon>
        <taxon>Bacillota</taxon>
        <taxon>Bacilli</taxon>
        <taxon>Bacillales</taxon>
        <taxon>Bacillaceae</taxon>
        <taxon>Gracilibacillus</taxon>
    </lineage>
</organism>
<evidence type="ECO:0000256" key="6">
    <source>
        <dbReference type="ARBA" id="ARBA00023002"/>
    </source>
</evidence>
<dbReference type="InterPro" id="IPR000415">
    <property type="entry name" value="Nitroreductase-like"/>
</dbReference>
<dbReference type="CDD" id="cd02149">
    <property type="entry name" value="NfsB-like"/>
    <property type="match status" value="1"/>
</dbReference>
<keyword evidence="5" id="KW-0521">NADP</keyword>
<evidence type="ECO:0000256" key="1">
    <source>
        <dbReference type="ARBA" id="ARBA00001917"/>
    </source>
</evidence>
<keyword evidence="10" id="KW-1185">Reference proteome</keyword>
<comment type="cofactor">
    <cofactor evidence="1">
        <name>FMN</name>
        <dbReference type="ChEBI" id="CHEBI:58210"/>
    </cofactor>
</comment>
<evidence type="ECO:0000256" key="2">
    <source>
        <dbReference type="ARBA" id="ARBA00007118"/>
    </source>
</evidence>
<keyword evidence="4" id="KW-0288">FMN</keyword>
<keyword evidence="7" id="KW-0520">NAD</keyword>
<evidence type="ECO:0000256" key="5">
    <source>
        <dbReference type="ARBA" id="ARBA00022857"/>
    </source>
</evidence>
<feature type="domain" description="Nitroreductase" evidence="8">
    <location>
        <begin position="17"/>
        <end position="182"/>
    </location>
</feature>
<dbReference type="PANTHER" id="PTHR23026:SF125">
    <property type="entry name" value="OXYGEN-INSENSITIVE NAD(P)H NITROREDUCTASE"/>
    <property type="match status" value="1"/>
</dbReference>